<name>A0AB73H1T3_9XANT</name>
<dbReference type="EMBL" id="JACIIQ010000022">
    <property type="protein sequence ID" value="MBB5672350.1"/>
    <property type="molecule type" value="Genomic_DNA"/>
</dbReference>
<reference evidence="1" key="1">
    <citation type="submission" date="2020-08" db="EMBL/GenBank/DDBJ databases">
        <title>Studying the diversity of plant-associated saprophytic bacteria and their role in host health and plant-pathogen interactions.</title>
        <authorList>
            <person name="Potnis N."/>
        </authorList>
    </citation>
    <scope>NUCLEOTIDE SEQUENCE</scope>
    <source>
        <strain evidence="1">F21</strain>
    </source>
</reference>
<dbReference type="AlphaFoldDB" id="A0AB73H1T3"/>
<sequence length="79" mass="8764">MDTKQYRTIVFEITDPQKAAEFLKPMIQALGEPHEIAPGVRVTGVSLRDEITAVEQLENDIRTPWPEGPSSTATVTVEL</sequence>
<organism evidence="1">
    <name type="scientific">Xanthomonas arboricola</name>
    <dbReference type="NCBI Taxonomy" id="56448"/>
    <lineage>
        <taxon>Bacteria</taxon>
        <taxon>Pseudomonadati</taxon>
        <taxon>Pseudomonadota</taxon>
        <taxon>Gammaproteobacteria</taxon>
        <taxon>Lysobacterales</taxon>
        <taxon>Lysobacteraceae</taxon>
        <taxon>Xanthomonas</taxon>
    </lineage>
</organism>
<accession>A0AB73H1T3</accession>
<protein>
    <submittedName>
        <fullName evidence="1">Uncharacterized protein</fullName>
    </submittedName>
</protein>
<dbReference type="Proteomes" id="UP000528595">
    <property type="component" value="Unassembled WGS sequence"/>
</dbReference>
<comment type="caution">
    <text evidence="1">The sequence shown here is derived from an EMBL/GenBank/DDBJ whole genome shotgun (WGS) entry which is preliminary data.</text>
</comment>
<proteinExistence type="predicted"/>
<evidence type="ECO:0000313" key="1">
    <source>
        <dbReference type="EMBL" id="MBB5672350.1"/>
    </source>
</evidence>
<gene>
    <name evidence="1" type="ORF">FHR65_003948</name>
</gene>
<dbReference type="RefSeq" id="WP_184578570.1">
    <property type="nucleotide sequence ID" value="NZ_JACIIQ010000022.1"/>
</dbReference>